<reference evidence="2" key="2">
    <citation type="journal article" date="2014" name="ISME J.">
        <title>Microbial stratification in low pH oxic and suboxic macroscopic growths along an acid mine drainage.</title>
        <authorList>
            <person name="Mendez-Garcia C."/>
            <person name="Mesa V."/>
            <person name="Sprenger R.R."/>
            <person name="Richter M."/>
            <person name="Diez M.S."/>
            <person name="Solano J."/>
            <person name="Bargiela R."/>
            <person name="Golyshina O.V."/>
            <person name="Manteca A."/>
            <person name="Ramos J.L."/>
            <person name="Gallego J.R."/>
            <person name="Llorente I."/>
            <person name="Martins Dos Santos V.A."/>
            <person name="Jensen O.N."/>
            <person name="Pelaez A.I."/>
            <person name="Sanchez J."/>
            <person name="Ferrer M."/>
        </authorList>
    </citation>
    <scope>NUCLEOTIDE SEQUENCE</scope>
</reference>
<dbReference type="InterPro" id="IPR004485">
    <property type="entry name" value="Cobalamin_biosynth_CobD/CbiB"/>
</dbReference>
<dbReference type="AlphaFoldDB" id="T1C690"/>
<dbReference type="InterPro" id="IPR052966">
    <property type="entry name" value="Beta-lactamase_Reg"/>
</dbReference>
<dbReference type="Pfam" id="PF03186">
    <property type="entry name" value="CobD_Cbib"/>
    <property type="match status" value="1"/>
</dbReference>
<evidence type="ECO:0000313" key="2">
    <source>
        <dbReference type="EMBL" id="EQD76413.1"/>
    </source>
</evidence>
<dbReference type="GO" id="GO:0005886">
    <property type="term" value="C:plasma membrane"/>
    <property type="evidence" value="ECO:0007669"/>
    <property type="project" value="TreeGrafter"/>
</dbReference>
<dbReference type="GO" id="GO:0009236">
    <property type="term" value="P:cobalamin biosynthetic process"/>
    <property type="evidence" value="ECO:0007669"/>
    <property type="project" value="UniProtKB-UniPathway"/>
</dbReference>
<dbReference type="GO" id="GO:0048472">
    <property type="term" value="F:threonine-phosphate decarboxylase activity"/>
    <property type="evidence" value="ECO:0007669"/>
    <property type="project" value="InterPro"/>
</dbReference>
<reference evidence="2" key="1">
    <citation type="submission" date="2013-08" db="EMBL/GenBank/DDBJ databases">
        <authorList>
            <person name="Mendez C."/>
            <person name="Richter M."/>
            <person name="Ferrer M."/>
            <person name="Sanchez J."/>
        </authorList>
    </citation>
    <scope>NUCLEOTIDE SEQUENCE</scope>
</reference>
<dbReference type="PANTHER" id="PTHR38684">
    <property type="entry name" value="PROTEIN AMPE"/>
    <property type="match status" value="1"/>
</dbReference>
<protein>
    <submittedName>
        <fullName evidence="2">Cobalamin biosynthesis protein CobD</fullName>
    </submittedName>
</protein>
<dbReference type="UniPathway" id="UPA00148"/>
<proteinExistence type="predicted"/>
<keyword evidence="1" id="KW-1133">Transmembrane helix</keyword>
<accession>T1C690</accession>
<sequence length="292" mass="31942">MNFIAILVTLALDRGLRHLEFCRDHRLGHWYFGLLRRIKSASPELVLLLTVLAVIIPALVVDGIQLGLSSLSPALGFLAAVIFLLLSLGPRDAFHLINEYRAAVDSKDELAATRLARLLIEDAPPAGPDQCAQAVGEALLMRVNDRLFAPLFWFVILGPSGAALFWLAKNAVCALKPKSSHEAPSEYAEVARRIHGTLAWIPAHLLALSYGLVGSFDSTWRGLRAYYQTCEKRFFENNEAVLLCAGRAALSGPGFEGLSRMESLDRAATLATRALILWLVVIGLFTLGGWIL</sequence>
<dbReference type="PANTHER" id="PTHR38684:SF1">
    <property type="entry name" value="PROTEIN AMPE"/>
    <property type="match status" value="1"/>
</dbReference>
<name>T1C690_9ZZZZ</name>
<dbReference type="GO" id="GO:0046677">
    <property type="term" value="P:response to antibiotic"/>
    <property type="evidence" value="ECO:0007669"/>
    <property type="project" value="TreeGrafter"/>
</dbReference>
<feature type="transmembrane region" description="Helical" evidence="1">
    <location>
        <begin position="68"/>
        <end position="88"/>
    </location>
</feature>
<comment type="caution">
    <text evidence="2">The sequence shown here is derived from an EMBL/GenBank/DDBJ whole genome shotgun (WGS) entry which is preliminary data.</text>
</comment>
<keyword evidence="1" id="KW-0472">Membrane</keyword>
<feature type="transmembrane region" description="Helical" evidence="1">
    <location>
        <begin position="270"/>
        <end position="291"/>
    </location>
</feature>
<evidence type="ECO:0000256" key="1">
    <source>
        <dbReference type="SAM" id="Phobius"/>
    </source>
</evidence>
<feature type="transmembrane region" description="Helical" evidence="1">
    <location>
        <begin position="147"/>
        <end position="168"/>
    </location>
</feature>
<organism evidence="2">
    <name type="scientific">mine drainage metagenome</name>
    <dbReference type="NCBI Taxonomy" id="410659"/>
    <lineage>
        <taxon>unclassified sequences</taxon>
        <taxon>metagenomes</taxon>
        <taxon>ecological metagenomes</taxon>
    </lineage>
</organism>
<dbReference type="EMBL" id="AUZY01001064">
    <property type="protein sequence ID" value="EQD76413.1"/>
    <property type="molecule type" value="Genomic_DNA"/>
</dbReference>
<gene>
    <name evidence="2" type="ORF">B1B_01707</name>
</gene>
<feature type="transmembrane region" description="Helical" evidence="1">
    <location>
        <begin position="41"/>
        <end position="61"/>
    </location>
</feature>
<keyword evidence="1" id="KW-0812">Transmembrane</keyword>